<sequence length="71" mass="7922">MNNIAPFRSRSDALKLSRALNEERIANIIINTPRNLGVSCGLSVVFNENYIEKVRSIIAEKSLTSSLGIFR</sequence>
<dbReference type="EMBL" id="DVNF01000147">
    <property type="protein sequence ID" value="HIU60720.1"/>
    <property type="molecule type" value="Genomic_DNA"/>
</dbReference>
<evidence type="ECO:0000313" key="2">
    <source>
        <dbReference type="EMBL" id="HIU60720.1"/>
    </source>
</evidence>
<dbReference type="AlphaFoldDB" id="A0A9D1MIA8"/>
<dbReference type="Proteomes" id="UP000824094">
    <property type="component" value="Unassembled WGS sequence"/>
</dbReference>
<organism evidence="2 3">
    <name type="scientific">Candidatus Stercoripulliclostridium merdigallinarum</name>
    <dbReference type="NCBI Taxonomy" id="2840951"/>
    <lineage>
        <taxon>Bacteria</taxon>
        <taxon>Bacillati</taxon>
        <taxon>Bacillota</taxon>
        <taxon>Clostridia</taxon>
        <taxon>Eubacteriales</taxon>
        <taxon>Candidatus Stercoripulliclostridium</taxon>
    </lineage>
</organism>
<name>A0A9D1MIA8_9FIRM</name>
<dbReference type="InterPro" id="IPR021778">
    <property type="entry name" value="Se/S_carrier-like"/>
</dbReference>
<reference evidence="2" key="1">
    <citation type="submission" date="2020-10" db="EMBL/GenBank/DDBJ databases">
        <authorList>
            <person name="Gilroy R."/>
        </authorList>
    </citation>
    <scope>NUCLEOTIDE SEQUENCE</scope>
    <source>
        <strain evidence="2">18911</strain>
    </source>
</reference>
<gene>
    <name evidence="2" type="ORF">IAB05_04960</name>
</gene>
<evidence type="ECO:0000313" key="3">
    <source>
        <dbReference type="Proteomes" id="UP000824094"/>
    </source>
</evidence>
<accession>A0A9D1MIA8</accession>
<comment type="caution">
    <text evidence="2">The sequence shown here is derived from an EMBL/GenBank/DDBJ whole genome shotgun (WGS) entry which is preliminary data.</text>
</comment>
<proteinExistence type="predicted"/>
<dbReference type="Pfam" id="PF11823">
    <property type="entry name" value="Se_S_carrier"/>
    <property type="match status" value="1"/>
</dbReference>
<feature type="domain" description="Putative Se/S carrier protein-like" evidence="1">
    <location>
        <begin position="4"/>
        <end position="63"/>
    </location>
</feature>
<reference evidence="2" key="2">
    <citation type="journal article" date="2021" name="PeerJ">
        <title>Extensive microbial diversity within the chicken gut microbiome revealed by metagenomics and culture.</title>
        <authorList>
            <person name="Gilroy R."/>
            <person name="Ravi A."/>
            <person name="Getino M."/>
            <person name="Pursley I."/>
            <person name="Horton D.L."/>
            <person name="Alikhan N.F."/>
            <person name="Baker D."/>
            <person name="Gharbi K."/>
            <person name="Hall N."/>
            <person name="Watson M."/>
            <person name="Adriaenssens E.M."/>
            <person name="Foster-Nyarko E."/>
            <person name="Jarju S."/>
            <person name="Secka A."/>
            <person name="Antonio M."/>
            <person name="Oren A."/>
            <person name="Chaudhuri R.R."/>
            <person name="La Ragione R."/>
            <person name="Hildebrand F."/>
            <person name="Pallen M.J."/>
        </authorList>
    </citation>
    <scope>NUCLEOTIDE SEQUENCE</scope>
    <source>
        <strain evidence="2">18911</strain>
    </source>
</reference>
<protein>
    <submittedName>
        <fullName evidence="2">DUF3343 domain-containing protein</fullName>
    </submittedName>
</protein>
<evidence type="ECO:0000259" key="1">
    <source>
        <dbReference type="Pfam" id="PF11823"/>
    </source>
</evidence>